<gene>
    <name evidence="1" type="ORF">BGI27_17445</name>
</gene>
<feature type="non-terminal residue" evidence="1">
    <location>
        <position position="140"/>
    </location>
</feature>
<evidence type="ECO:0000313" key="2">
    <source>
        <dbReference type="Proteomes" id="UP000623509"/>
    </source>
</evidence>
<proteinExistence type="predicted"/>
<dbReference type="InterPro" id="IPR006522">
    <property type="entry name" value="Phage_virion_morphogenesis"/>
</dbReference>
<dbReference type="Proteomes" id="UP000623509">
    <property type="component" value="Unassembled WGS sequence"/>
</dbReference>
<protein>
    <submittedName>
        <fullName evidence="1">Phage tail protein</fullName>
    </submittedName>
</protein>
<reference evidence="1 2" key="1">
    <citation type="submission" date="2016-08" db="EMBL/GenBank/DDBJ databases">
        <title>Candidatus Dactylopiibacterium carminicum genome sequence.</title>
        <authorList>
            <person name="Ramirez-Puebla S.T."/>
            <person name="Ormeno-Orrillo E."/>
            <person name="Vera-Ponce De Leon A."/>
            <person name="Luis L."/>
            <person name="Sanchez-Flores A."/>
            <person name="Monica R."/>
            <person name="Martinez-Romero E."/>
        </authorList>
    </citation>
    <scope>NUCLEOTIDE SEQUENCE [LARGE SCALE GENOMIC DNA]</scope>
    <source>
        <strain evidence="1">END1</strain>
    </source>
</reference>
<sequence length="140" mass="15575">MQFTIEFQADHLTRALEAIRQEIATPQEMLGSFGESLQFVNEERHRQGLDPDGQPWKELAASTLAEGKRKGGPLNKTGRMLASFHYQVIGDDLRLGFDDGDGFKAKFHQDGSRAHVITPKKAKALNIGGAFYKRVNHPGL</sequence>
<accession>A0ABQ7HKJ6</accession>
<dbReference type="RefSeq" id="WP_095526061.1">
    <property type="nucleotide sequence ID" value="NZ_MDUX01000111.1"/>
</dbReference>
<evidence type="ECO:0000313" key="1">
    <source>
        <dbReference type="EMBL" id="KAF7597686.1"/>
    </source>
</evidence>
<dbReference type="Pfam" id="PF05069">
    <property type="entry name" value="Phage_tail_S"/>
    <property type="match status" value="1"/>
</dbReference>
<dbReference type="EMBL" id="MDUX01000111">
    <property type="protein sequence ID" value="KAF7597686.1"/>
    <property type="molecule type" value="Genomic_DNA"/>
</dbReference>
<name>A0ABQ7HKJ6_9RHOO</name>
<keyword evidence="2" id="KW-1185">Reference proteome</keyword>
<comment type="caution">
    <text evidence="1">The sequence shown here is derived from an EMBL/GenBank/DDBJ whole genome shotgun (WGS) entry which is preliminary data.</text>
</comment>
<organism evidence="1 2">
    <name type="scientific">Candidatus Dactylopiibacterium carminicum</name>
    <dbReference type="NCBI Taxonomy" id="857335"/>
    <lineage>
        <taxon>Bacteria</taxon>
        <taxon>Pseudomonadati</taxon>
        <taxon>Pseudomonadota</taxon>
        <taxon>Betaproteobacteria</taxon>
        <taxon>Rhodocyclales</taxon>
        <taxon>Rhodocyclaceae</taxon>
        <taxon>Candidatus Dactylopiibacterium</taxon>
    </lineage>
</organism>